<dbReference type="AlphaFoldDB" id="A0A345C101"/>
<dbReference type="Pfam" id="PF04203">
    <property type="entry name" value="Sortase"/>
    <property type="match status" value="1"/>
</dbReference>
<gene>
    <name evidence="3" type="ORF">DT065_13305</name>
</gene>
<dbReference type="KEGG" id="rue:DT065_13305"/>
<dbReference type="InterPro" id="IPR023365">
    <property type="entry name" value="Sortase_dom-sf"/>
</dbReference>
<dbReference type="SUPFAM" id="SSF63817">
    <property type="entry name" value="Sortase"/>
    <property type="match status" value="1"/>
</dbReference>
<evidence type="ECO:0000313" key="4">
    <source>
        <dbReference type="Proteomes" id="UP000252100"/>
    </source>
</evidence>
<evidence type="ECO:0000313" key="3">
    <source>
        <dbReference type="EMBL" id="AXF56882.1"/>
    </source>
</evidence>
<dbReference type="Gene3D" id="2.40.260.10">
    <property type="entry name" value="Sortase"/>
    <property type="match status" value="1"/>
</dbReference>
<name>A0A345C101_9BACI</name>
<keyword evidence="1" id="KW-0378">Hydrolase</keyword>
<keyword evidence="4" id="KW-1185">Reference proteome</keyword>
<protein>
    <submittedName>
        <fullName evidence="3">Class D sortase</fullName>
    </submittedName>
</protein>
<accession>A0A345C101</accession>
<dbReference type="NCBIfam" id="NF033746">
    <property type="entry name" value="class_D_sortase"/>
    <property type="match status" value="1"/>
</dbReference>
<dbReference type="EMBL" id="CP031092">
    <property type="protein sequence ID" value="AXF56882.1"/>
    <property type="molecule type" value="Genomic_DNA"/>
</dbReference>
<evidence type="ECO:0000256" key="2">
    <source>
        <dbReference type="PIRSR" id="PIRSR605754-1"/>
    </source>
</evidence>
<sequence length="202" mass="22730">MRKIGIVFIIFGLAIVSWFGYERWVGMQSIEDFEGDVVKAADEADALEPDEDDENQTTQEYEIGEGVAKLVIPELNKAYETYWGQDEDTLSGGVGMYDSEWTTTPAGGGHTVLSGHRDTVFSPVGDLNEGDSLYVTYEGVDYEYEINETWITDKDDRSVIVEKDDPTLTLTTCYPFEYIGDAPERYIIQAELVNQGDLLEEF</sequence>
<dbReference type="GO" id="GO:0016787">
    <property type="term" value="F:hydrolase activity"/>
    <property type="evidence" value="ECO:0007669"/>
    <property type="project" value="UniProtKB-KW"/>
</dbReference>
<dbReference type="InterPro" id="IPR005754">
    <property type="entry name" value="Sortase"/>
</dbReference>
<feature type="active site" description="Acyl-thioester intermediate" evidence="2">
    <location>
        <position position="173"/>
    </location>
</feature>
<dbReference type="InterPro" id="IPR053525">
    <property type="entry name" value="Sortase_D"/>
</dbReference>
<dbReference type="OrthoDB" id="165822at2"/>
<evidence type="ECO:0000256" key="1">
    <source>
        <dbReference type="ARBA" id="ARBA00022801"/>
    </source>
</evidence>
<feature type="active site" description="Proton donor/acceptor" evidence="2">
    <location>
        <position position="116"/>
    </location>
</feature>
<dbReference type="RefSeq" id="WP_114374202.1">
    <property type="nucleotide sequence ID" value="NZ_CP031092.1"/>
</dbReference>
<proteinExistence type="predicted"/>
<dbReference type="InterPro" id="IPR041999">
    <property type="entry name" value="Sortase_D_1"/>
</dbReference>
<dbReference type="CDD" id="cd05828">
    <property type="entry name" value="Sortase_D_1"/>
    <property type="match status" value="1"/>
</dbReference>
<dbReference type="Proteomes" id="UP000252100">
    <property type="component" value="Chromosome"/>
</dbReference>
<reference evidence="3 4" key="1">
    <citation type="journal article" date="2018" name="J. Microbiol.">
        <title>Salicibibacter kimchii gen. nov., sp. nov., a moderately halophilic and alkalitolerant bacterium in the family Bacillaceae, isolated from kimchi.</title>
        <authorList>
            <person name="Jang J.Y."/>
            <person name="Oh Y.J."/>
            <person name="Lim S.K."/>
            <person name="Park H.K."/>
            <person name="Lee C."/>
            <person name="Kim J.Y."/>
            <person name="Lee M.A."/>
            <person name="Choi H.J."/>
        </authorList>
    </citation>
    <scope>NUCLEOTIDE SEQUENCE [LARGE SCALE GENOMIC DNA]</scope>
    <source>
        <strain evidence="3 4">NKC1-1</strain>
    </source>
</reference>
<dbReference type="NCBIfam" id="TIGR01076">
    <property type="entry name" value="sortase_fam"/>
    <property type="match status" value="1"/>
</dbReference>
<organism evidence="3 4">
    <name type="scientific">Salicibibacter kimchii</name>
    <dbReference type="NCBI Taxonomy" id="2099786"/>
    <lineage>
        <taxon>Bacteria</taxon>
        <taxon>Bacillati</taxon>
        <taxon>Bacillota</taxon>
        <taxon>Bacilli</taxon>
        <taxon>Bacillales</taxon>
        <taxon>Bacillaceae</taxon>
        <taxon>Salicibibacter</taxon>
    </lineage>
</organism>